<dbReference type="STRING" id="1940790.L21SP3_00865"/>
<dbReference type="PANTHER" id="PTHR33202">
    <property type="entry name" value="ZINC UPTAKE REGULATION PROTEIN"/>
    <property type="match status" value="1"/>
</dbReference>
<comment type="cofactor">
    <cofactor evidence="1">
        <name>Zn(2+)</name>
        <dbReference type="ChEBI" id="CHEBI:29105"/>
    </cofactor>
    <text evidence="1">Binds 1 zinc ion per subunit.</text>
</comment>
<dbReference type="SUPFAM" id="SSF46785">
    <property type="entry name" value="Winged helix' DNA-binding domain"/>
    <property type="match status" value="1"/>
</dbReference>
<name>A0A1Q2HNP1_9BACT</name>
<dbReference type="InterPro" id="IPR036388">
    <property type="entry name" value="WH-like_DNA-bd_sf"/>
</dbReference>
<protein>
    <submittedName>
        <fullName evidence="2">Ferric uptake regulation protein</fullName>
    </submittedName>
</protein>
<accession>A0A1Q2HNP1</accession>
<evidence type="ECO:0000256" key="1">
    <source>
        <dbReference type="PIRSR" id="PIRSR602481-1"/>
    </source>
</evidence>
<sequence length="149" mass="17260">MDLRRKNDSPEKTLKEYGLNCTKSQIKVLKVLLSAENPLARGDIISALGSRKIDKVTVYRILERFCEKGLVHKAYLDKRDCEYELADRCSKHQCHPHFKCIKCGRVICLYDEKIPLIESRRDDLVFLRQKTVIEGIGPECFAQGLYENK</sequence>
<dbReference type="OrthoDB" id="8659436at2"/>
<dbReference type="KEGG" id="pbu:L21SP3_00865"/>
<gene>
    <name evidence="2" type="primary">fur</name>
    <name evidence="2" type="ORF">L21SP3_00865</name>
</gene>
<feature type="binding site" evidence="1">
    <location>
        <position position="103"/>
    </location>
    <ligand>
        <name>Zn(2+)</name>
        <dbReference type="ChEBI" id="CHEBI:29105"/>
    </ligand>
</feature>
<dbReference type="Gene3D" id="1.10.10.10">
    <property type="entry name" value="Winged helix-like DNA-binding domain superfamily/Winged helix DNA-binding domain"/>
    <property type="match status" value="1"/>
</dbReference>
<dbReference type="InterPro" id="IPR002481">
    <property type="entry name" value="FUR"/>
</dbReference>
<keyword evidence="1" id="KW-0862">Zinc</keyword>
<evidence type="ECO:0000313" key="3">
    <source>
        <dbReference type="Proteomes" id="UP000188273"/>
    </source>
</evidence>
<dbReference type="Pfam" id="PF01475">
    <property type="entry name" value="FUR"/>
    <property type="match status" value="1"/>
</dbReference>
<dbReference type="GO" id="GO:0003700">
    <property type="term" value="F:DNA-binding transcription factor activity"/>
    <property type="evidence" value="ECO:0007669"/>
    <property type="project" value="InterPro"/>
</dbReference>
<dbReference type="GO" id="GO:0008270">
    <property type="term" value="F:zinc ion binding"/>
    <property type="evidence" value="ECO:0007669"/>
    <property type="project" value="TreeGrafter"/>
</dbReference>
<organism evidence="2 3">
    <name type="scientific">Sedimentisphaera cyanobacteriorum</name>
    <dbReference type="NCBI Taxonomy" id="1940790"/>
    <lineage>
        <taxon>Bacteria</taxon>
        <taxon>Pseudomonadati</taxon>
        <taxon>Planctomycetota</taxon>
        <taxon>Phycisphaerae</taxon>
        <taxon>Sedimentisphaerales</taxon>
        <taxon>Sedimentisphaeraceae</taxon>
        <taxon>Sedimentisphaera</taxon>
    </lineage>
</organism>
<evidence type="ECO:0000313" key="2">
    <source>
        <dbReference type="EMBL" id="AQQ09067.1"/>
    </source>
</evidence>
<keyword evidence="3" id="KW-1185">Reference proteome</keyword>
<dbReference type="GO" id="GO:0045892">
    <property type="term" value="P:negative regulation of DNA-templated transcription"/>
    <property type="evidence" value="ECO:0007669"/>
    <property type="project" value="TreeGrafter"/>
</dbReference>
<dbReference type="AlphaFoldDB" id="A0A1Q2HNP1"/>
<dbReference type="InterPro" id="IPR036390">
    <property type="entry name" value="WH_DNA-bd_sf"/>
</dbReference>
<dbReference type="Proteomes" id="UP000188273">
    <property type="component" value="Chromosome"/>
</dbReference>
<dbReference type="EMBL" id="CP019633">
    <property type="protein sequence ID" value="AQQ09067.1"/>
    <property type="molecule type" value="Genomic_DNA"/>
</dbReference>
<keyword evidence="1" id="KW-0479">Metal-binding</keyword>
<dbReference type="PANTHER" id="PTHR33202:SF7">
    <property type="entry name" value="FERRIC UPTAKE REGULATION PROTEIN"/>
    <property type="match status" value="1"/>
</dbReference>
<feature type="binding site" evidence="1">
    <location>
        <position position="100"/>
    </location>
    <ligand>
        <name>Zn(2+)</name>
        <dbReference type="ChEBI" id="CHEBI:29105"/>
    </ligand>
</feature>
<reference evidence="3" key="1">
    <citation type="submission" date="2017-02" db="EMBL/GenBank/DDBJ databases">
        <title>Comparative genomics and description of representatives of a novel lineage of planctomycetes thriving in anoxic sediments.</title>
        <authorList>
            <person name="Spring S."/>
            <person name="Bunk B."/>
            <person name="Sproer C."/>
            <person name="Klenk H.-P."/>
        </authorList>
    </citation>
    <scope>NUCLEOTIDE SEQUENCE [LARGE SCALE GENOMIC DNA]</scope>
    <source>
        <strain evidence="3">L21-RPul-D3</strain>
    </source>
</reference>
<proteinExistence type="predicted"/>
<dbReference type="RefSeq" id="WP_161488094.1">
    <property type="nucleotide sequence ID" value="NZ_CP019633.1"/>
</dbReference>
<dbReference type="GO" id="GO:1900376">
    <property type="term" value="P:regulation of secondary metabolite biosynthetic process"/>
    <property type="evidence" value="ECO:0007669"/>
    <property type="project" value="TreeGrafter"/>
</dbReference>
<dbReference type="GO" id="GO:0000976">
    <property type="term" value="F:transcription cis-regulatory region binding"/>
    <property type="evidence" value="ECO:0007669"/>
    <property type="project" value="TreeGrafter"/>
</dbReference>